<comment type="caution">
    <text evidence="2">The sequence shown here is derived from an EMBL/GenBank/DDBJ whole genome shotgun (WGS) entry which is preliminary data.</text>
</comment>
<evidence type="ECO:0000313" key="3">
    <source>
        <dbReference type="Proteomes" id="UP001175228"/>
    </source>
</evidence>
<protein>
    <submittedName>
        <fullName evidence="2">Uncharacterized protein</fullName>
    </submittedName>
</protein>
<sequence>MIFNVNAAAVAALALTMVVQAAPSPVVGRVLDLTDCDNDNNGHSSVINVDVKHAAFHNNDRDKLFNFNDDDCDEESGVSLIDAEILNHSDMPNNRDCNDCKSEIVRGGRVLVQLTRGVLSTAKRVLRVEHLTGRCSPEEAADRCGDDCDGFVGSFDGLSEIHSIASEDDLLLEKRMESRSFDYGYNC</sequence>
<reference evidence="2" key="1">
    <citation type="submission" date="2023-06" db="EMBL/GenBank/DDBJ databases">
        <authorList>
            <consortium name="Lawrence Berkeley National Laboratory"/>
            <person name="Ahrendt S."/>
            <person name="Sahu N."/>
            <person name="Indic B."/>
            <person name="Wong-Bajracharya J."/>
            <person name="Merenyi Z."/>
            <person name="Ke H.-M."/>
            <person name="Monk M."/>
            <person name="Kocsube S."/>
            <person name="Drula E."/>
            <person name="Lipzen A."/>
            <person name="Balint B."/>
            <person name="Henrissat B."/>
            <person name="Andreopoulos B."/>
            <person name="Martin F.M."/>
            <person name="Harder C.B."/>
            <person name="Rigling D."/>
            <person name="Ford K.L."/>
            <person name="Foster G.D."/>
            <person name="Pangilinan J."/>
            <person name="Papanicolaou A."/>
            <person name="Barry K."/>
            <person name="LaButti K."/>
            <person name="Viragh M."/>
            <person name="Koriabine M."/>
            <person name="Yan M."/>
            <person name="Riley R."/>
            <person name="Champramary S."/>
            <person name="Plett K.L."/>
            <person name="Tsai I.J."/>
            <person name="Slot J."/>
            <person name="Sipos G."/>
            <person name="Plett J."/>
            <person name="Nagy L.G."/>
            <person name="Grigoriev I.V."/>
        </authorList>
    </citation>
    <scope>NUCLEOTIDE SEQUENCE</scope>
    <source>
        <strain evidence="2">HWK02</strain>
    </source>
</reference>
<name>A0AA39UP29_9AGAR</name>
<dbReference type="AlphaFoldDB" id="A0AA39UP29"/>
<dbReference type="Proteomes" id="UP001175228">
    <property type="component" value="Unassembled WGS sequence"/>
</dbReference>
<accession>A0AA39UP29</accession>
<dbReference type="EMBL" id="JAUEPU010000013">
    <property type="protein sequence ID" value="KAK0497322.1"/>
    <property type="molecule type" value="Genomic_DNA"/>
</dbReference>
<keyword evidence="3" id="KW-1185">Reference proteome</keyword>
<gene>
    <name evidence="2" type="ORF">EDD18DRAFT_1352171</name>
</gene>
<feature type="signal peptide" evidence="1">
    <location>
        <begin position="1"/>
        <end position="21"/>
    </location>
</feature>
<evidence type="ECO:0000313" key="2">
    <source>
        <dbReference type="EMBL" id="KAK0497322.1"/>
    </source>
</evidence>
<organism evidence="2 3">
    <name type="scientific">Armillaria luteobubalina</name>
    <dbReference type="NCBI Taxonomy" id="153913"/>
    <lineage>
        <taxon>Eukaryota</taxon>
        <taxon>Fungi</taxon>
        <taxon>Dikarya</taxon>
        <taxon>Basidiomycota</taxon>
        <taxon>Agaricomycotina</taxon>
        <taxon>Agaricomycetes</taxon>
        <taxon>Agaricomycetidae</taxon>
        <taxon>Agaricales</taxon>
        <taxon>Marasmiineae</taxon>
        <taxon>Physalacriaceae</taxon>
        <taxon>Armillaria</taxon>
    </lineage>
</organism>
<keyword evidence="1" id="KW-0732">Signal</keyword>
<feature type="chain" id="PRO_5041362015" evidence="1">
    <location>
        <begin position="22"/>
        <end position="187"/>
    </location>
</feature>
<proteinExistence type="predicted"/>
<evidence type="ECO:0000256" key="1">
    <source>
        <dbReference type="SAM" id="SignalP"/>
    </source>
</evidence>